<evidence type="ECO:0000313" key="2">
    <source>
        <dbReference type="EMBL" id="GAA1621839.1"/>
    </source>
</evidence>
<comment type="caution">
    <text evidence="2">The sequence shown here is derived from an EMBL/GenBank/DDBJ whole genome shotgun (WGS) entry which is preliminary data.</text>
</comment>
<protein>
    <recommendedName>
        <fullName evidence="1">Insertion element IS402-like domain-containing protein</fullName>
    </recommendedName>
</protein>
<dbReference type="InterPro" id="IPR025161">
    <property type="entry name" value="IS402-like_dom"/>
</dbReference>
<evidence type="ECO:0000259" key="1">
    <source>
        <dbReference type="Pfam" id="PF13340"/>
    </source>
</evidence>
<dbReference type="Proteomes" id="UP001500064">
    <property type="component" value="Unassembled WGS sequence"/>
</dbReference>
<dbReference type="PANTHER" id="PTHR30007:SF0">
    <property type="entry name" value="TRANSPOSASE"/>
    <property type="match status" value="1"/>
</dbReference>
<proteinExistence type="predicted"/>
<dbReference type="Pfam" id="PF13340">
    <property type="entry name" value="DUF4096"/>
    <property type="match status" value="1"/>
</dbReference>
<accession>A0ABP4QXY4</accession>
<organism evidence="2 3">
    <name type="scientific">Nonomuraea maheshkhaliensis</name>
    <dbReference type="NCBI Taxonomy" id="419590"/>
    <lineage>
        <taxon>Bacteria</taxon>
        <taxon>Bacillati</taxon>
        <taxon>Actinomycetota</taxon>
        <taxon>Actinomycetes</taxon>
        <taxon>Streptosporangiales</taxon>
        <taxon>Streptosporangiaceae</taxon>
        <taxon>Nonomuraea</taxon>
    </lineage>
</organism>
<keyword evidence="3" id="KW-1185">Reference proteome</keyword>
<evidence type="ECO:0000313" key="3">
    <source>
        <dbReference type="Proteomes" id="UP001500064"/>
    </source>
</evidence>
<reference evidence="3" key="1">
    <citation type="journal article" date="2019" name="Int. J. Syst. Evol. Microbiol.">
        <title>The Global Catalogue of Microorganisms (GCM) 10K type strain sequencing project: providing services to taxonomists for standard genome sequencing and annotation.</title>
        <authorList>
            <consortium name="The Broad Institute Genomics Platform"/>
            <consortium name="The Broad Institute Genome Sequencing Center for Infectious Disease"/>
            <person name="Wu L."/>
            <person name="Ma J."/>
        </authorList>
    </citation>
    <scope>NUCLEOTIDE SEQUENCE [LARGE SCALE GENOMIC DNA]</scope>
    <source>
        <strain evidence="3">JCM 13929</strain>
    </source>
</reference>
<dbReference type="PANTHER" id="PTHR30007">
    <property type="entry name" value="PHP DOMAIN PROTEIN"/>
    <property type="match status" value="1"/>
</dbReference>
<feature type="domain" description="Insertion element IS402-like" evidence="1">
    <location>
        <begin position="12"/>
        <end position="72"/>
    </location>
</feature>
<dbReference type="EMBL" id="BAAAMU010000009">
    <property type="protein sequence ID" value="GAA1621839.1"/>
    <property type="molecule type" value="Genomic_DNA"/>
</dbReference>
<name>A0ABP4QXY4_9ACTN</name>
<gene>
    <name evidence="2" type="ORF">GCM10009733_018070</name>
</gene>
<sequence>MTDRKPHPSDSTDAQWVLIEPVLTAWKAAHPSVSGHEGGYELREIVNAIRHQGWTGVQWDHLPPKSAAYYYFWEAHLAEELTVGSSIRPRVRRLLAARRGRRSWAEREDGEWIMVRAGLVRASTYGARNR</sequence>